<dbReference type="Proteomes" id="UP001589693">
    <property type="component" value="Unassembled WGS sequence"/>
</dbReference>
<dbReference type="PROSITE" id="PS51118">
    <property type="entry name" value="HTH_HXLR"/>
    <property type="match status" value="1"/>
</dbReference>
<dbReference type="InterPro" id="IPR002577">
    <property type="entry name" value="HTH_HxlR"/>
</dbReference>
<name>A0ABV6A8G5_9PSEU</name>
<organism evidence="6 7">
    <name type="scientific">Allokutzneria oryzae</name>
    <dbReference type="NCBI Taxonomy" id="1378989"/>
    <lineage>
        <taxon>Bacteria</taxon>
        <taxon>Bacillati</taxon>
        <taxon>Actinomycetota</taxon>
        <taxon>Actinomycetes</taxon>
        <taxon>Pseudonocardiales</taxon>
        <taxon>Pseudonocardiaceae</taxon>
        <taxon>Allokutzneria</taxon>
    </lineage>
</organism>
<sequence>MALGKNYDGQECALAAALGLLGERWTLLVVRDAFYGVRRYSDFLAHLDVPRAVLADRLQALVDAGVLEKQRYQESPPRDEYVLTERGEELWPVLHRIARWGERNMAGVSPRRLFRHTECGTRIDPSGHCPACGGEIPPAEVETVLAPEVTSSRRDDPVTKALAAGPHRLLEPLLPRSS</sequence>
<evidence type="ECO:0000256" key="1">
    <source>
        <dbReference type="ARBA" id="ARBA00023015"/>
    </source>
</evidence>
<accession>A0ABV6A8G5</accession>
<proteinExistence type="predicted"/>
<evidence type="ECO:0000256" key="2">
    <source>
        <dbReference type="ARBA" id="ARBA00023125"/>
    </source>
</evidence>
<dbReference type="InterPro" id="IPR036388">
    <property type="entry name" value="WH-like_DNA-bd_sf"/>
</dbReference>
<evidence type="ECO:0000256" key="4">
    <source>
        <dbReference type="SAM" id="MobiDB-lite"/>
    </source>
</evidence>
<keyword evidence="1" id="KW-0805">Transcription regulation</keyword>
<evidence type="ECO:0000259" key="5">
    <source>
        <dbReference type="PROSITE" id="PS51118"/>
    </source>
</evidence>
<dbReference type="EMBL" id="JBHLZU010000027">
    <property type="protein sequence ID" value="MFB9908524.1"/>
    <property type="molecule type" value="Genomic_DNA"/>
</dbReference>
<dbReference type="Gene3D" id="1.10.10.10">
    <property type="entry name" value="Winged helix-like DNA-binding domain superfamily/Winged helix DNA-binding domain"/>
    <property type="match status" value="1"/>
</dbReference>
<dbReference type="PANTHER" id="PTHR33204">
    <property type="entry name" value="TRANSCRIPTIONAL REGULATOR, MARR FAMILY"/>
    <property type="match status" value="1"/>
</dbReference>
<evidence type="ECO:0000313" key="7">
    <source>
        <dbReference type="Proteomes" id="UP001589693"/>
    </source>
</evidence>
<dbReference type="RefSeq" id="WP_377860311.1">
    <property type="nucleotide sequence ID" value="NZ_JBHLZU010000027.1"/>
</dbReference>
<dbReference type="PANTHER" id="PTHR33204:SF18">
    <property type="entry name" value="TRANSCRIPTIONAL REGULATORY PROTEIN"/>
    <property type="match status" value="1"/>
</dbReference>
<keyword evidence="3" id="KW-0804">Transcription</keyword>
<reference evidence="6 7" key="1">
    <citation type="submission" date="2024-09" db="EMBL/GenBank/DDBJ databases">
        <authorList>
            <person name="Sun Q."/>
            <person name="Mori K."/>
        </authorList>
    </citation>
    <scope>NUCLEOTIDE SEQUENCE [LARGE SCALE GENOMIC DNA]</scope>
    <source>
        <strain evidence="6 7">TBRC 7907</strain>
    </source>
</reference>
<dbReference type="InterPro" id="IPR036390">
    <property type="entry name" value="WH_DNA-bd_sf"/>
</dbReference>
<gene>
    <name evidence="6" type="ORF">ACFFQA_31700</name>
</gene>
<feature type="region of interest" description="Disordered" evidence="4">
    <location>
        <begin position="148"/>
        <end position="178"/>
    </location>
</feature>
<dbReference type="SUPFAM" id="SSF46785">
    <property type="entry name" value="Winged helix' DNA-binding domain"/>
    <property type="match status" value="1"/>
</dbReference>
<protein>
    <submittedName>
        <fullName evidence="6">Winged helix-turn-helix transcriptional regulator</fullName>
    </submittedName>
</protein>
<keyword evidence="2" id="KW-0238">DNA-binding</keyword>
<keyword evidence="7" id="KW-1185">Reference proteome</keyword>
<dbReference type="Pfam" id="PF01638">
    <property type="entry name" value="HxlR"/>
    <property type="match status" value="1"/>
</dbReference>
<comment type="caution">
    <text evidence="6">The sequence shown here is derived from an EMBL/GenBank/DDBJ whole genome shotgun (WGS) entry which is preliminary data.</text>
</comment>
<feature type="domain" description="HTH hxlR-type" evidence="5">
    <location>
        <begin position="12"/>
        <end position="109"/>
    </location>
</feature>
<evidence type="ECO:0000313" key="6">
    <source>
        <dbReference type="EMBL" id="MFB9908524.1"/>
    </source>
</evidence>
<evidence type="ECO:0000256" key="3">
    <source>
        <dbReference type="ARBA" id="ARBA00023163"/>
    </source>
</evidence>